<dbReference type="STRING" id="681398.PJIAN_1294"/>
<feature type="signal peptide" evidence="1">
    <location>
        <begin position="1"/>
        <end position="22"/>
    </location>
</feature>
<evidence type="ECO:0000313" key="3">
    <source>
        <dbReference type="Proteomes" id="UP000076586"/>
    </source>
</evidence>
<dbReference type="SUPFAM" id="SSF56935">
    <property type="entry name" value="Porins"/>
    <property type="match status" value="1"/>
</dbReference>
<evidence type="ECO:0000256" key="1">
    <source>
        <dbReference type="SAM" id="SignalP"/>
    </source>
</evidence>
<protein>
    <recommendedName>
        <fullName evidence="4">Outer membrane protein</fullName>
    </recommendedName>
</protein>
<dbReference type="AlphaFoldDB" id="A0A170YCZ9"/>
<keyword evidence="1" id="KW-0732">Signal</keyword>
<gene>
    <name evidence="2" type="ORF">PJIAN_1294</name>
</gene>
<feature type="chain" id="PRO_5007904811" description="Outer membrane protein" evidence="1">
    <location>
        <begin position="23"/>
        <end position="419"/>
    </location>
</feature>
<dbReference type="RefSeq" id="WP_068701326.1">
    <property type="nucleotide sequence ID" value="NZ_BDCR01000001.1"/>
</dbReference>
<evidence type="ECO:0000313" key="2">
    <source>
        <dbReference type="EMBL" id="GAT61711.1"/>
    </source>
</evidence>
<evidence type="ECO:0008006" key="4">
    <source>
        <dbReference type="Google" id="ProtNLM"/>
    </source>
</evidence>
<comment type="caution">
    <text evidence="2">The sequence shown here is derived from an EMBL/GenBank/DDBJ whole genome shotgun (WGS) entry which is preliminary data.</text>
</comment>
<dbReference type="OrthoDB" id="9802177at2"/>
<organism evidence="2 3">
    <name type="scientific">Paludibacter jiangxiensis</name>
    <dbReference type="NCBI Taxonomy" id="681398"/>
    <lineage>
        <taxon>Bacteria</taxon>
        <taxon>Pseudomonadati</taxon>
        <taxon>Bacteroidota</taxon>
        <taxon>Bacteroidia</taxon>
        <taxon>Bacteroidales</taxon>
        <taxon>Paludibacteraceae</taxon>
        <taxon>Paludibacter</taxon>
    </lineage>
</organism>
<reference evidence="3" key="2">
    <citation type="journal article" date="2017" name="Genome Announc.">
        <title>Draft genome sequence of Paludibacter jiangxiensis NM7(T), a propionate-producing fermentative bacterium.</title>
        <authorList>
            <person name="Qiu Y.-L."/>
            <person name="Tourlousse D.M."/>
            <person name="Matsuura N."/>
            <person name="Ohashi A."/>
            <person name="Sekiguchi Y."/>
        </authorList>
    </citation>
    <scope>NUCLEOTIDE SEQUENCE [LARGE SCALE GENOMIC DNA]</scope>
    <source>
        <strain evidence="3">NM7</strain>
    </source>
</reference>
<keyword evidence="3" id="KW-1185">Reference proteome</keyword>
<proteinExistence type="predicted"/>
<name>A0A170YCZ9_9BACT</name>
<sequence>MKQKNILLVLLVVVFSVTSLFAQENDQVKKISVSLGDGMSLKFGGYFRTDAFLDTRNNNYSLIDGLIFVMPSAKNPDANGKDLNADANMNFSAALTRFNATFTGPKLGNFQLSSFFEFDFSNVDTKTILFRHAWLKFSGKNSEWQIGRSWHPFLGPVTPTVVGAAWGAPFQPFSRGEQIRYNFSSGWLRLSAAAFMQSAFPSYGPNGKSNLYQRNSDMPELTGLAYYAKGSTIFGASVDLKSLCPRTSYTVGSATYKTDEKLTTVSAAVFAQKQCGLFTAKAQGLYIQNMSEALLQGGYAVKAVKANGDIEYTPSQSLNAWANFTYGKKYQAGLFLGYVKNLGLKDNAAGIYYGYGNNIGSLYRVSPSFIYTAGRFQFALEEELTGAAYGTYDPADKGKVKDAHMVSNLRTLLSATMFF</sequence>
<reference evidence="3" key="1">
    <citation type="submission" date="2016-04" db="EMBL/GenBank/DDBJ databases">
        <title>Draft genome sequence of Paludibacter jiangxiensis strain NM7.</title>
        <authorList>
            <person name="Qiu Y."/>
            <person name="Matsuura N."/>
            <person name="Ohashi A."/>
            <person name="Tourlousse M.D."/>
            <person name="Sekiguchi Y."/>
        </authorList>
    </citation>
    <scope>NUCLEOTIDE SEQUENCE [LARGE SCALE GENOMIC DNA]</scope>
    <source>
        <strain evidence="3">NM7</strain>
    </source>
</reference>
<dbReference type="Proteomes" id="UP000076586">
    <property type="component" value="Unassembled WGS sequence"/>
</dbReference>
<dbReference type="EMBL" id="BDCR01000001">
    <property type="protein sequence ID" value="GAT61711.1"/>
    <property type="molecule type" value="Genomic_DNA"/>
</dbReference>
<accession>A0A170YCZ9</accession>